<proteinExistence type="inferred from homology"/>
<dbReference type="SUPFAM" id="SSF51735">
    <property type="entry name" value="NAD(P)-binding Rossmann-fold domains"/>
    <property type="match status" value="1"/>
</dbReference>
<dbReference type="InterPro" id="IPR036291">
    <property type="entry name" value="NAD(P)-bd_dom_sf"/>
</dbReference>
<organism evidence="4 5">
    <name type="scientific">Prosthecobacter fluviatilis</name>
    <dbReference type="NCBI Taxonomy" id="445931"/>
    <lineage>
        <taxon>Bacteria</taxon>
        <taxon>Pseudomonadati</taxon>
        <taxon>Verrucomicrobiota</taxon>
        <taxon>Verrucomicrobiia</taxon>
        <taxon>Verrucomicrobiales</taxon>
        <taxon>Verrucomicrobiaceae</taxon>
        <taxon>Prosthecobacter</taxon>
    </lineage>
</organism>
<reference evidence="5" key="1">
    <citation type="journal article" date="2019" name="Int. J. Syst. Evol. Microbiol.">
        <title>The Global Catalogue of Microorganisms (GCM) 10K type strain sequencing project: providing services to taxonomists for standard genome sequencing and annotation.</title>
        <authorList>
            <consortium name="The Broad Institute Genomics Platform"/>
            <consortium name="The Broad Institute Genome Sequencing Center for Infectious Disease"/>
            <person name="Wu L."/>
            <person name="Ma J."/>
        </authorList>
    </citation>
    <scope>NUCLEOTIDE SEQUENCE [LARGE SCALE GENOMIC DNA]</scope>
    <source>
        <strain evidence="5">CGMCC 4.1469</strain>
    </source>
</reference>
<dbReference type="InterPro" id="IPR002347">
    <property type="entry name" value="SDR_fam"/>
</dbReference>
<evidence type="ECO:0000256" key="1">
    <source>
        <dbReference type="ARBA" id="ARBA00006484"/>
    </source>
</evidence>
<keyword evidence="2" id="KW-0560">Oxidoreductase</keyword>
<dbReference type="Gene3D" id="3.40.50.720">
    <property type="entry name" value="NAD(P)-binding Rossmann-like Domain"/>
    <property type="match status" value="1"/>
</dbReference>
<dbReference type="NCBIfam" id="NF004818">
    <property type="entry name" value="PRK06172.1"/>
    <property type="match status" value="1"/>
</dbReference>
<dbReference type="NCBIfam" id="NF005559">
    <property type="entry name" value="PRK07231.1"/>
    <property type="match status" value="1"/>
</dbReference>
<protein>
    <submittedName>
        <fullName evidence="4">SDR family oxidoreductase</fullName>
    </submittedName>
</protein>
<evidence type="ECO:0000256" key="2">
    <source>
        <dbReference type="ARBA" id="ARBA00023002"/>
    </source>
</evidence>
<dbReference type="CDD" id="cd05233">
    <property type="entry name" value="SDR_c"/>
    <property type="match status" value="1"/>
</dbReference>
<dbReference type="PANTHER" id="PTHR24321">
    <property type="entry name" value="DEHYDROGENASES, SHORT CHAIN"/>
    <property type="match status" value="1"/>
</dbReference>
<dbReference type="InterPro" id="IPR057326">
    <property type="entry name" value="KR_dom"/>
</dbReference>
<dbReference type="PANTHER" id="PTHR24321:SF11">
    <property type="entry name" value="BLR0893 PROTEIN"/>
    <property type="match status" value="1"/>
</dbReference>
<evidence type="ECO:0000259" key="3">
    <source>
        <dbReference type="SMART" id="SM00822"/>
    </source>
</evidence>
<keyword evidence="5" id="KW-1185">Reference proteome</keyword>
<comment type="similarity">
    <text evidence="1">Belongs to the short-chain dehydrogenases/reductases (SDR) family.</text>
</comment>
<comment type="caution">
    <text evidence="4">The sequence shown here is derived from an EMBL/GenBank/DDBJ whole genome shotgun (WGS) entry which is preliminary data.</text>
</comment>
<dbReference type="PRINTS" id="PR00080">
    <property type="entry name" value="SDRFAMILY"/>
</dbReference>
<gene>
    <name evidence="4" type="ORF">ACFQDI_16660</name>
</gene>
<feature type="domain" description="Ketoreductase" evidence="3">
    <location>
        <begin position="8"/>
        <end position="192"/>
    </location>
</feature>
<dbReference type="EMBL" id="JBHSMQ010000006">
    <property type="protein sequence ID" value="MFC5456498.1"/>
    <property type="molecule type" value="Genomic_DNA"/>
</dbReference>
<evidence type="ECO:0000313" key="4">
    <source>
        <dbReference type="EMBL" id="MFC5456498.1"/>
    </source>
</evidence>
<sequence>MQTSFQNKVVLITGATSGIGKTSALAFAKAGAKVVVSGRRETEGQAVVAEIKAAGGEATFVKADVAVEADVAALVTKTVATYGRIDVAFNNAGIESTGPIPDVTEADYRRVFDVNVWGVIASMKHEIPVMLKQGGGVIINTSSVAGHIGMGGVSVYVASKHAVEGLTKSAAMEYAKQGIRVNAVAPAAIETEMFDRFTGGNEDALNYMRNLHPVGRVGRSEEIANPVLFLASDAASFITGISLNVDGGFLAQ</sequence>
<dbReference type="SMART" id="SM00822">
    <property type="entry name" value="PKS_KR"/>
    <property type="match status" value="1"/>
</dbReference>
<name>A0ABW0KSS7_9BACT</name>
<dbReference type="PRINTS" id="PR00081">
    <property type="entry name" value="GDHRDH"/>
</dbReference>
<dbReference type="Pfam" id="PF13561">
    <property type="entry name" value="adh_short_C2"/>
    <property type="match status" value="1"/>
</dbReference>
<accession>A0ABW0KSS7</accession>
<dbReference type="RefSeq" id="WP_377168793.1">
    <property type="nucleotide sequence ID" value="NZ_JBHSMQ010000006.1"/>
</dbReference>
<dbReference type="PROSITE" id="PS00061">
    <property type="entry name" value="ADH_SHORT"/>
    <property type="match status" value="1"/>
</dbReference>
<dbReference type="Proteomes" id="UP001596052">
    <property type="component" value="Unassembled WGS sequence"/>
</dbReference>
<evidence type="ECO:0000313" key="5">
    <source>
        <dbReference type="Proteomes" id="UP001596052"/>
    </source>
</evidence>
<dbReference type="InterPro" id="IPR020904">
    <property type="entry name" value="Sc_DH/Rdtase_CS"/>
</dbReference>